<keyword evidence="1" id="KW-0812">Transmembrane</keyword>
<dbReference type="AlphaFoldDB" id="A0A0A9D952"/>
<reference evidence="2" key="1">
    <citation type="submission" date="2014-09" db="EMBL/GenBank/DDBJ databases">
        <authorList>
            <person name="Magalhaes I.L.F."/>
            <person name="Oliveira U."/>
            <person name="Santos F.R."/>
            <person name="Vidigal T.H.D.A."/>
            <person name="Brescovit A.D."/>
            <person name="Santos A.J."/>
        </authorList>
    </citation>
    <scope>NUCLEOTIDE SEQUENCE</scope>
    <source>
        <tissue evidence="2">Shoot tissue taken approximately 20 cm above the soil surface</tissue>
    </source>
</reference>
<evidence type="ECO:0000256" key="1">
    <source>
        <dbReference type="SAM" id="Phobius"/>
    </source>
</evidence>
<sequence length="75" mass="9025">MLMFKDLVNIFSFLHCMHRFTIQLKFSLCLLLFKCLVLFMYLLICIYNVGKLSTYYVLIHFCLVTLVNYQFITPK</sequence>
<dbReference type="EMBL" id="GBRH01214687">
    <property type="protein sequence ID" value="JAD83208.1"/>
    <property type="molecule type" value="Transcribed_RNA"/>
</dbReference>
<proteinExistence type="predicted"/>
<evidence type="ECO:0000313" key="2">
    <source>
        <dbReference type="EMBL" id="JAD83208.1"/>
    </source>
</evidence>
<accession>A0A0A9D952</accession>
<feature type="transmembrane region" description="Helical" evidence="1">
    <location>
        <begin position="55"/>
        <end position="72"/>
    </location>
</feature>
<organism evidence="2">
    <name type="scientific">Arundo donax</name>
    <name type="common">Giant reed</name>
    <name type="synonym">Donax arundinaceus</name>
    <dbReference type="NCBI Taxonomy" id="35708"/>
    <lineage>
        <taxon>Eukaryota</taxon>
        <taxon>Viridiplantae</taxon>
        <taxon>Streptophyta</taxon>
        <taxon>Embryophyta</taxon>
        <taxon>Tracheophyta</taxon>
        <taxon>Spermatophyta</taxon>
        <taxon>Magnoliopsida</taxon>
        <taxon>Liliopsida</taxon>
        <taxon>Poales</taxon>
        <taxon>Poaceae</taxon>
        <taxon>PACMAD clade</taxon>
        <taxon>Arundinoideae</taxon>
        <taxon>Arundineae</taxon>
        <taxon>Arundo</taxon>
    </lineage>
</organism>
<keyword evidence="1" id="KW-1133">Transmembrane helix</keyword>
<name>A0A0A9D952_ARUDO</name>
<keyword evidence="1" id="KW-0472">Membrane</keyword>
<feature type="transmembrane region" description="Helical" evidence="1">
    <location>
        <begin position="26"/>
        <end position="49"/>
    </location>
</feature>
<protein>
    <submittedName>
        <fullName evidence="2">Uncharacterized protein</fullName>
    </submittedName>
</protein>
<reference evidence="2" key="2">
    <citation type="journal article" date="2015" name="Data Brief">
        <title>Shoot transcriptome of the giant reed, Arundo donax.</title>
        <authorList>
            <person name="Barrero R.A."/>
            <person name="Guerrero F.D."/>
            <person name="Moolhuijzen P."/>
            <person name="Goolsby J.A."/>
            <person name="Tidwell J."/>
            <person name="Bellgard S.E."/>
            <person name="Bellgard M.I."/>
        </authorList>
    </citation>
    <scope>NUCLEOTIDE SEQUENCE</scope>
    <source>
        <tissue evidence="2">Shoot tissue taken approximately 20 cm above the soil surface</tissue>
    </source>
</reference>